<dbReference type="AlphaFoldDB" id="A0A9X4S8B5"/>
<dbReference type="Proteomes" id="UP001152876">
    <property type="component" value="Unassembled WGS sequence"/>
</dbReference>
<dbReference type="PIRSF" id="PIRSF026426">
    <property type="entry name" value="DUF1499"/>
    <property type="match status" value="1"/>
</dbReference>
<evidence type="ECO:0000313" key="2">
    <source>
        <dbReference type="Proteomes" id="UP001152876"/>
    </source>
</evidence>
<evidence type="ECO:0000313" key="1">
    <source>
        <dbReference type="EMBL" id="MDG5973699.1"/>
    </source>
</evidence>
<organism evidence="1 2">
    <name type="scientific">Hydrogenophaga taeniospiralis CCUG 15921</name>
    <dbReference type="NCBI Taxonomy" id="1281780"/>
    <lineage>
        <taxon>Bacteria</taxon>
        <taxon>Pseudomonadati</taxon>
        <taxon>Pseudomonadota</taxon>
        <taxon>Betaproteobacteria</taxon>
        <taxon>Burkholderiales</taxon>
        <taxon>Comamonadaceae</taxon>
        <taxon>Hydrogenophaga</taxon>
    </lineage>
</organism>
<reference evidence="1" key="1">
    <citation type="submission" date="2013-01" db="EMBL/GenBank/DDBJ databases">
        <title>Genome draft of Hydrogenophaga taeniospiralis 2K1.</title>
        <authorList>
            <person name="Gomila M."/>
            <person name="Lalucat J."/>
        </authorList>
    </citation>
    <scope>NUCLEOTIDE SEQUENCE</scope>
    <source>
        <strain evidence="1">CCUG 15921</strain>
    </source>
</reference>
<sequence>MGLLKTLLYGLLALAVVLLIGAQFDWFSGHQPSDLGVRQGRLKPPSLTRNSVSSQADLYPDHPQRAHALIPPLPLKHGDAAASLRTLAAVLQGQPGITLVEQRPDYLYAQARTRWLRFVDDLEFWFNPARGVIEVRSASRLGREDTGLNRRRMEHIRAAYLRQ</sequence>
<accession>A0A9X4S8B5</accession>
<evidence type="ECO:0008006" key="3">
    <source>
        <dbReference type="Google" id="ProtNLM"/>
    </source>
</evidence>
<dbReference type="InterPro" id="IPR010865">
    <property type="entry name" value="DUF1499"/>
</dbReference>
<protein>
    <recommendedName>
        <fullName evidence="3">DUF1499 domain-containing protein</fullName>
    </recommendedName>
</protein>
<gene>
    <name evidence="1" type="ORF">H010_00460</name>
</gene>
<dbReference type="RefSeq" id="WP_068169303.1">
    <property type="nucleotide sequence ID" value="NZ_AOGK01000001.1"/>
</dbReference>
<dbReference type="OrthoDB" id="9793534at2"/>
<dbReference type="EMBL" id="AOGK01000001">
    <property type="protein sequence ID" value="MDG5973699.1"/>
    <property type="molecule type" value="Genomic_DNA"/>
</dbReference>
<keyword evidence="2" id="KW-1185">Reference proteome</keyword>
<name>A0A9X4S8B5_9BURK</name>
<comment type="caution">
    <text evidence="1">The sequence shown here is derived from an EMBL/GenBank/DDBJ whole genome shotgun (WGS) entry which is preliminary data.</text>
</comment>
<proteinExistence type="predicted"/>
<dbReference type="Pfam" id="PF07386">
    <property type="entry name" value="DUF1499"/>
    <property type="match status" value="1"/>
</dbReference>
<dbReference type="PANTHER" id="PTHR34801:SF6">
    <property type="entry name" value="SLL1620 PROTEIN"/>
    <property type="match status" value="1"/>
</dbReference>
<dbReference type="PANTHER" id="PTHR34801">
    <property type="entry name" value="EXPRESSED PROTEIN"/>
    <property type="match status" value="1"/>
</dbReference>